<comment type="function">
    <text evidence="5">Catalyzes the two-step NADP-dependent conversion of GDP-4-dehydro-6-deoxy-D-mannose to GDP-fucose, involving an epimerase and a reductase reaction.</text>
</comment>
<dbReference type="EMBL" id="KT893427">
    <property type="protein sequence ID" value="ALN43853.1"/>
    <property type="molecule type" value="Genomic_DNA"/>
</dbReference>
<feature type="site" description="Important for catalytic activity" evidence="5">
    <location>
        <position position="108"/>
    </location>
</feature>
<gene>
    <name evidence="5" type="primary">fcl</name>
    <name evidence="7" type="ORF">HS58.10</name>
</gene>
<dbReference type="AlphaFoldDB" id="A0A0S2CFG6"/>
<evidence type="ECO:0000256" key="4">
    <source>
        <dbReference type="ARBA" id="ARBA00023235"/>
    </source>
</evidence>
<feature type="binding site" evidence="5">
    <location>
        <begin position="11"/>
        <end position="17"/>
    </location>
    <ligand>
        <name>NADP(+)</name>
        <dbReference type="ChEBI" id="CHEBI:58349"/>
    </ligand>
</feature>
<name>A0A0S2CFG6_CAMJU</name>
<dbReference type="SUPFAM" id="SSF51735">
    <property type="entry name" value="NAD(P)-binding Rossmann-fold domains"/>
    <property type="match status" value="1"/>
</dbReference>
<organism evidence="7">
    <name type="scientific">Campylobacter jejuni subsp. jejuni</name>
    <dbReference type="NCBI Taxonomy" id="32022"/>
    <lineage>
        <taxon>Bacteria</taxon>
        <taxon>Pseudomonadati</taxon>
        <taxon>Campylobacterota</taxon>
        <taxon>Epsilonproteobacteria</taxon>
        <taxon>Campylobacterales</taxon>
        <taxon>Campylobacteraceae</taxon>
        <taxon>Campylobacter</taxon>
    </lineage>
</organism>
<evidence type="ECO:0000256" key="2">
    <source>
        <dbReference type="ARBA" id="ARBA00022857"/>
    </source>
</evidence>
<reference evidence="7" key="1">
    <citation type="journal article" date="2015" name="PLoS ONE">
        <title>Updated Campylobacter jejuni Capsule PCR Multiplex Typing System and Its Application to Clinical Isolates from South and Southeast Asia.</title>
        <authorList>
            <person name="Poly F."/>
            <person name="Serichantalergs O."/>
            <person name="Kuroiwa J."/>
            <person name="Pootong P."/>
            <person name="Mason C."/>
            <person name="Guerry P."/>
            <person name="Parker C.T."/>
        </authorList>
    </citation>
    <scope>NUCLEOTIDE SEQUENCE</scope>
    <source>
        <strain evidence="7">RM3437</strain>
    </source>
</reference>
<dbReference type="GO" id="GO:0016853">
    <property type="term" value="F:isomerase activity"/>
    <property type="evidence" value="ECO:0007669"/>
    <property type="project" value="UniProtKB-KW"/>
</dbReference>
<dbReference type="CDD" id="cd05239">
    <property type="entry name" value="GDP_FS_SDR_e"/>
    <property type="match status" value="1"/>
</dbReference>
<evidence type="ECO:0000259" key="6">
    <source>
        <dbReference type="Pfam" id="PF01370"/>
    </source>
</evidence>
<dbReference type="Gene3D" id="3.40.50.720">
    <property type="entry name" value="NAD(P)-binding Rossmann-like Domain"/>
    <property type="match status" value="1"/>
</dbReference>
<comment type="caution">
    <text evidence="5">Lacks conserved residue(s) required for the propagation of feature annotation.</text>
</comment>
<dbReference type="GO" id="GO:0070401">
    <property type="term" value="F:NADP+ binding"/>
    <property type="evidence" value="ECO:0007669"/>
    <property type="project" value="UniProtKB-UniRule"/>
</dbReference>
<dbReference type="PANTHER" id="PTHR43238:SF1">
    <property type="entry name" value="GDP-L-FUCOSE SYNTHASE"/>
    <property type="match status" value="1"/>
</dbReference>
<feature type="active site" description="Proton donor/acceptor" evidence="5">
    <location>
        <position position="137"/>
    </location>
</feature>
<dbReference type="GO" id="GO:0042351">
    <property type="term" value="P:'de novo' GDP-L-fucose biosynthetic process"/>
    <property type="evidence" value="ECO:0007669"/>
    <property type="project" value="UniProtKB-UniRule"/>
</dbReference>
<keyword evidence="2 5" id="KW-0521">NADP</keyword>
<dbReference type="InterPro" id="IPR028614">
    <property type="entry name" value="GDP_fucose/colitose_synth"/>
</dbReference>
<keyword evidence="4 5" id="KW-0413">Isomerase</keyword>
<sequence length="352" mass="40574">MNKDSKIYIAGHTGLVGSSILKKLQNDGYENLIFRTHSELDLTNQQAVTDFFKKEKPEYVFFCAAKMGGMMEQLERRADFLYLNLIMQTFVLHEAYKNDCKKLLYLSSLCIYPQDASLPIKETSMLEGKLQFINEPYAVAKITGNKMCEFYNQQFGTNFITLVPTSIYGPGDNFNLATAHVFPAIFAKIYLGKLLNEQKHQELFNSLRLDNIQDVLKYLSQFDIDENKVTLLGSGNPRREFIYVDDVADACIFTMDKIDASMLKKYDENFHNTHLNLADGKDCSIKEVAFLIKDIIGYKGDIIFDSSKLDGTMLKTTNTERIRKLGWKAKIKLEDGIKMMYEWYLKEQNIRQ</sequence>
<feature type="binding site" evidence="5">
    <location>
        <position position="188"/>
    </location>
    <ligand>
        <name>substrate</name>
    </ligand>
</feature>
<comment type="pathway">
    <text evidence="5">Nucleotide-sugar biosynthesis; GDP-L-fucose biosynthesis via de novo pathway; GDP-L-fucose from GDP-alpha-D-mannose: step 2/2.</text>
</comment>
<dbReference type="InterPro" id="IPR001509">
    <property type="entry name" value="Epimerase_deHydtase"/>
</dbReference>
<evidence type="ECO:0000313" key="7">
    <source>
        <dbReference type="EMBL" id="ALN43853.1"/>
    </source>
</evidence>
<dbReference type="Gene3D" id="3.90.25.10">
    <property type="entry name" value="UDP-galactose 4-epimerase, domain 1"/>
    <property type="match status" value="1"/>
</dbReference>
<dbReference type="Pfam" id="PF01370">
    <property type="entry name" value="Epimerase"/>
    <property type="match status" value="1"/>
</dbReference>
<comment type="similarity">
    <text evidence="1 5">Belongs to the NAD(P)-dependent epimerase/dehydratase family. Fucose synthase subfamily.</text>
</comment>
<feature type="binding site" evidence="5">
    <location>
        <position position="239"/>
    </location>
    <ligand>
        <name>substrate</name>
    </ligand>
</feature>
<keyword evidence="5" id="KW-0511">Multifunctional enzyme</keyword>
<dbReference type="EC" id="1.1.1.271" evidence="5"/>
<evidence type="ECO:0000256" key="5">
    <source>
        <dbReference type="HAMAP-Rule" id="MF_00956"/>
    </source>
</evidence>
<dbReference type="GO" id="GO:0050577">
    <property type="term" value="F:GDP-L-fucose synthase activity"/>
    <property type="evidence" value="ECO:0007669"/>
    <property type="project" value="UniProtKB-UniRule"/>
</dbReference>
<comment type="catalytic activity">
    <reaction evidence="5">
        <text>GDP-beta-L-fucose + NADP(+) = GDP-4-dehydro-alpha-D-rhamnose + NADPH + H(+)</text>
        <dbReference type="Rhea" id="RHEA:18885"/>
        <dbReference type="ChEBI" id="CHEBI:15378"/>
        <dbReference type="ChEBI" id="CHEBI:57273"/>
        <dbReference type="ChEBI" id="CHEBI:57783"/>
        <dbReference type="ChEBI" id="CHEBI:57964"/>
        <dbReference type="ChEBI" id="CHEBI:58349"/>
        <dbReference type="EC" id="1.1.1.271"/>
    </reaction>
</comment>
<dbReference type="InterPro" id="IPR036291">
    <property type="entry name" value="NAD(P)-bd_dom_sf"/>
</dbReference>
<protein>
    <recommendedName>
        <fullName evidence="5">GDP-L-fucose synthase</fullName>
        <ecNumber evidence="5">1.1.1.271</ecNumber>
    </recommendedName>
    <alternativeName>
        <fullName evidence="5">GDP-4-keto-6-deoxy-D-mannose-3,5-epimerase-4-reductase</fullName>
    </alternativeName>
</protein>
<accession>A0A0S2CFG6</accession>
<feature type="site" description="Important for catalytic activity" evidence="5">
    <location>
        <position position="110"/>
    </location>
</feature>
<feature type="binding site" evidence="5">
    <location>
        <position position="310"/>
    </location>
    <ligand>
        <name>substrate</name>
    </ligand>
</feature>
<feature type="domain" description="NAD-dependent epimerase/dehydratase" evidence="6">
    <location>
        <begin position="7"/>
        <end position="260"/>
    </location>
</feature>
<feature type="binding site" evidence="5">
    <location>
        <position position="180"/>
    </location>
    <ligand>
        <name>NADP(+)</name>
        <dbReference type="ChEBI" id="CHEBI:58349"/>
    </ligand>
</feature>
<evidence type="ECO:0000256" key="1">
    <source>
        <dbReference type="ARBA" id="ARBA00005959"/>
    </source>
</evidence>
<dbReference type="HAMAP" id="MF_00956">
    <property type="entry name" value="GDP_fucose_synth"/>
    <property type="match status" value="1"/>
</dbReference>
<proteinExistence type="inferred from homology"/>
<dbReference type="UniPathway" id="UPA00128">
    <property type="reaction ID" value="UER00191"/>
</dbReference>
<keyword evidence="3 5" id="KW-0560">Oxidoreductase</keyword>
<evidence type="ECO:0000256" key="3">
    <source>
        <dbReference type="ARBA" id="ARBA00023002"/>
    </source>
</evidence>
<feature type="binding site" evidence="5">
    <location>
        <position position="141"/>
    </location>
    <ligand>
        <name>NADP(+)</name>
        <dbReference type="ChEBI" id="CHEBI:58349"/>
    </ligand>
</feature>
<dbReference type="PANTHER" id="PTHR43238">
    <property type="entry name" value="GDP-L-FUCOSE SYNTHASE"/>
    <property type="match status" value="1"/>
</dbReference>